<dbReference type="AlphaFoldDB" id="A0A6M0JV10"/>
<dbReference type="PANTHER" id="PTHR35813:SF1">
    <property type="entry name" value="INNER MEMBRANE PROTEIN YBAN"/>
    <property type="match status" value="1"/>
</dbReference>
<keyword evidence="2" id="KW-0472">Membrane</keyword>
<feature type="transmembrane region" description="Helical" evidence="2">
    <location>
        <begin position="25"/>
        <end position="57"/>
    </location>
</feature>
<feature type="region of interest" description="Disordered" evidence="1">
    <location>
        <begin position="136"/>
        <end position="166"/>
    </location>
</feature>
<evidence type="ECO:0000313" key="3">
    <source>
        <dbReference type="EMBL" id="NEV60894.1"/>
    </source>
</evidence>
<sequence length="166" mass="18391">MKPSAQPREPQTAGIHQRRHHLYNILAWICFGLGVIGILLPLMPTTVFWICAAWLWLRSRPHRVQFLVGHPRFGESIRRFLERGEICRTGKKAAVLGMAGSLSIWLLVFSPGWPLSLLVGAILATVATWIARRPEGPPKSTTSVAVRLDPGSWNSPASKPAASRSR</sequence>
<keyword evidence="4" id="KW-1185">Reference proteome</keyword>
<gene>
    <name evidence="3" type="ORF">G3446_03105</name>
</gene>
<keyword evidence="2" id="KW-1133">Transmembrane helix</keyword>
<reference evidence="3 4" key="1">
    <citation type="submission" date="2020-02" db="EMBL/GenBank/DDBJ databases">
        <title>Genome sequences of Thiorhodococcus mannitoliphagus and Thiorhodococcus minor, purple sulfur photosynthetic bacteria in the gammaproteobacterial family, Chromatiaceae.</title>
        <authorList>
            <person name="Aviles F.A."/>
            <person name="Meyer T.E."/>
            <person name="Kyndt J.A."/>
        </authorList>
    </citation>
    <scope>NUCLEOTIDE SEQUENCE [LARGE SCALE GENOMIC DNA]</scope>
    <source>
        <strain evidence="3 4">DSM 11518</strain>
    </source>
</reference>
<dbReference type="Pfam" id="PF04304">
    <property type="entry name" value="DUF454"/>
    <property type="match status" value="1"/>
</dbReference>
<protein>
    <submittedName>
        <fullName evidence="3">DUF454 domain-containing protein</fullName>
    </submittedName>
</protein>
<feature type="compositionally biased region" description="Low complexity" evidence="1">
    <location>
        <begin position="155"/>
        <end position="166"/>
    </location>
</feature>
<evidence type="ECO:0000313" key="4">
    <source>
        <dbReference type="Proteomes" id="UP000483379"/>
    </source>
</evidence>
<dbReference type="Proteomes" id="UP000483379">
    <property type="component" value="Unassembled WGS sequence"/>
</dbReference>
<organism evidence="3 4">
    <name type="scientific">Thiorhodococcus minor</name>
    <dbReference type="NCBI Taxonomy" id="57489"/>
    <lineage>
        <taxon>Bacteria</taxon>
        <taxon>Pseudomonadati</taxon>
        <taxon>Pseudomonadota</taxon>
        <taxon>Gammaproteobacteria</taxon>
        <taxon>Chromatiales</taxon>
        <taxon>Chromatiaceae</taxon>
        <taxon>Thiorhodococcus</taxon>
    </lineage>
</organism>
<dbReference type="RefSeq" id="WP_164450944.1">
    <property type="nucleotide sequence ID" value="NZ_JAAIJQ010000006.1"/>
</dbReference>
<dbReference type="InterPro" id="IPR007401">
    <property type="entry name" value="DUF454"/>
</dbReference>
<keyword evidence="2" id="KW-0812">Transmembrane</keyword>
<accession>A0A6M0JV10</accession>
<dbReference type="GO" id="GO:0005886">
    <property type="term" value="C:plasma membrane"/>
    <property type="evidence" value="ECO:0007669"/>
    <property type="project" value="TreeGrafter"/>
</dbReference>
<evidence type="ECO:0000256" key="2">
    <source>
        <dbReference type="SAM" id="Phobius"/>
    </source>
</evidence>
<dbReference type="PANTHER" id="PTHR35813">
    <property type="entry name" value="INNER MEMBRANE PROTEIN YBAN"/>
    <property type="match status" value="1"/>
</dbReference>
<evidence type="ECO:0000256" key="1">
    <source>
        <dbReference type="SAM" id="MobiDB-lite"/>
    </source>
</evidence>
<dbReference type="EMBL" id="JAAIJQ010000006">
    <property type="protein sequence ID" value="NEV60894.1"/>
    <property type="molecule type" value="Genomic_DNA"/>
</dbReference>
<proteinExistence type="predicted"/>
<comment type="caution">
    <text evidence="3">The sequence shown here is derived from an EMBL/GenBank/DDBJ whole genome shotgun (WGS) entry which is preliminary data.</text>
</comment>
<name>A0A6M0JV10_9GAMM</name>